<evidence type="ECO:0000313" key="5">
    <source>
        <dbReference type="Proteomes" id="UP000547674"/>
    </source>
</evidence>
<evidence type="ECO:0000256" key="1">
    <source>
        <dbReference type="ARBA" id="ARBA00006821"/>
    </source>
</evidence>
<comment type="similarity">
    <text evidence="1">Belongs to the glycosyl hydrolase 57 family.</text>
</comment>
<dbReference type="Gene3D" id="3.20.110.20">
    <property type="match status" value="1"/>
</dbReference>
<comment type="caution">
    <text evidence="4">The sequence shown here is derived from an EMBL/GenBank/DDBJ whole genome shotgun (WGS) entry which is preliminary data.</text>
</comment>
<keyword evidence="2" id="KW-0119">Carbohydrate metabolism</keyword>
<dbReference type="GO" id="GO:0003844">
    <property type="term" value="F:1,4-alpha-glucan branching enzyme activity"/>
    <property type="evidence" value="ECO:0007669"/>
    <property type="project" value="InterPro"/>
</dbReference>
<feature type="non-terminal residue" evidence="4">
    <location>
        <position position="91"/>
    </location>
</feature>
<name>A0A7Y2E9M0_UNCEI</name>
<proteinExistence type="inferred from homology"/>
<protein>
    <submittedName>
        <fullName evidence="4">Alpha-amylase</fullName>
    </submittedName>
</protein>
<dbReference type="InterPro" id="IPR004300">
    <property type="entry name" value="Glyco_hydro_57_N"/>
</dbReference>
<dbReference type="GO" id="GO:0030979">
    <property type="term" value="P:alpha-glucan biosynthetic process"/>
    <property type="evidence" value="ECO:0007669"/>
    <property type="project" value="InterPro"/>
</dbReference>
<dbReference type="AlphaFoldDB" id="A0A7Y2E9M0"/>
<dbReference type="PANTHER" id="PTHR41695:SF1">
    <property type="entry name" value="1,4-ALPHA-GLUCAN BRANCHING ENZYME TK1436"/>
    <property type="match status" value="1"/>
</dbReference>
<sequence length="91" mass="10495">MNSITFLIALHNHQPVGNFDEVIEQAYQDSYLPFLEVLEQFPAIKVGLHNSGCLIDWFTEHRPEYFERLSGLVERGQIEIISGGYYEPILP</sequence>
<dbReference type="Pfam" id="PF03065">
    <property type="entry name" value="Glyco_hydro_57"/>
    <property type="match status" value="1"/>
</dbReference>
<dbReference type="EMBL" id="JABDJR010000155">
    <property type="protein sequence ID" value="NNF05940.1"/>
    <property type="molecule type" value="Genomic_DNA"/>
</dbReference>
<evidence type="ECO:0000313" key="4">
    <source>
        <dbReference type="EMBL" id="NNF05940.1"/>
    </source>
</evidence>
<dbReference type="InterPro" id="IPR040042">
    <property type="entry name" value="Branching_enz_MT3115-like"/>
</dbReference>
<dbReference type="PANTHER" id="PTHR41695">
    <property type="entry name" value="1,4-ALPHA-GLUCAN BRANCHING ENZYME RV3031-RELATED"/>
    <property type="match status" value="1"/>
</dbReference>
<accession>A0A7Y2E9M0</accession>
<evidence type="ECO:0000256" key="2">
    <source>
        <dbReference type="ARBA" id="ARBA00023277"/>
    </source>
</evidence>
<dbReference type="GO" id="GO:0005576">
    <property type="term" value="C:extracellular region"/>
    <property type="evidence" value="ECO:0007669"/>
    <property type="project" value="TreeGrafter"/>
</dbReference>
<evidence type="ECO:0000259" key="3">
    <source>
        <dbReference type="Pfam" id="PF03065"/>
    </source>
</evidence>
<reference evidence="4 5" key="1">
    <citation type="submission" date="2020-03" db="EMBL/GenBank/DDBJ databases">
        <title>Metabolic flexibility allows generalist bacteria to become dominant in a frequently disturbed ecosystem.</title>
        <authorList>
            <person name="Chen Y.-J."/>
            <person name="Leung P.M."/>
            <person name="Bay S.K."/>
            <person name="Hugenholtz P."/>
            <person name="Kessler A.J."/>
            <person name="Shelley G."/>
            <person name="Waite D.W."/>
            <person name="Cook P.L."/>
            <person name="Greening C."/>
        </authorList>
    </citation>
    <scope>NUCLEOTIDE SEQUENCE [LARGE SCALE GENOMIC DNA]</scope>
    <source>
        <strain evidence="4">SS_bin_28</strain>
    </source>
</reference>
<feature type="domain" description="Glycoside hydrolase family 57 N-terminal" evidence="3">
    <location>
        <begin position="8"/>
        <end position="91"/>
    </location>
</feature>
<organism evidence="4 5">
    <name type="scientific">Eiseniibacteriota bacterium</name>
    <dbReference type="NCBI Taxonomy" id="2212470"/>
    <lineage>
        <taxon>Bacteria</taxon>
        <taxon>Candidatus Eiseniibacteriota</taxon>
    </lineage>
</organism>
<dbReference type="SUPFAM" id="SSF88713">
    <property type="entry name" value="Glycoside hydrolase/deacetylase"/>
    <property type="match status" value="1"/>
</dbReference>
<gene>
    <name evidence="4" type="ORF">HKN21_04205</name>
</gene>
<dbReference type="InterPro" id="IPR011330">
    <property type="entry name" value="Glyco_hydro/deAcase_b/a-brl"/>
</dbReference>
<dbReference type="Proteomes" id="UP000547674">
    <property type="component" value="Unassembled WGS sequence"/>
</dbReference>